<evidence type="ECO:0000313" key="3">
    <source>
        <dbReference type="Proteomes" id="UP000282613"/>
    </source>
</evidence>
<evidence type="ECO:0000313" key="2">
    <source>
        <dbReference type="EMBL" id="VDK25296.1"/>
    </source>
</evidence>
<evidence type="ECO:0000313" key="4">
    <source>
        <dbReference type="WBParaSite" id="TASK_0000246501-mRNA-1"/>
    </source>
</evidence>
<dbReference type="SUPFAM" id="SSF51101">
    <property type="entry name" value="Mannose-binding lectins"/>
    <property type="match status" value="1"/>
</dbReference>
<dbReference type="AlphaFoldDB" id="A0A0R3VYH1"/>
<organism evidence="4">
    <name type="scientific">Taenia asiatica</name>
    <name type="common">Asian tapeworm</name>
    <dbReference type="NCBI Taxonomy" id="60517"/>
    <lineage>
        <taxon>Eukaryota</taxon>
        <taxon>Metazoa</taxon>
        <taxon>Spiralia</taxon>
        <taxon>Lophotrochozoa</taxon>
        <taxon>Platyhelminthes</taxon>
        <taxon>Cestoda</taxon>
        <taxon>Eucestoda</taxon>
        <taxon>Cyclophyllidea</taxon>
        <taxon>Taeniidae</taxon>
        <taxon>Taenia</taxon>
    </lineage>
</organism>
<dbReference type="EMBL" id="UYRS01001748">
    <property type="protein sequence ID" value="VDK25296.1"/>
    <property type="molecule type" value="Genomic_DNA"/>
</dbReference>
<dbReference type="InterPro" id="IPR036404">
    <property type="entry name" value="Jacalin-like_lectin_dom_sf"/>
</dbReference>
<reference evidence="4" key="1">
    <citation type="submission" date="2017-02" db="UniProtKB">
        <authorList>
            <consortium name="WormBaseParasite"/>
        </authorList>
    </citation>
    <scope>IDENTIFICATION</scope>
</reference>
<dbReference type="Proteomes" id="UP000282613">
    <property type="component" value="Unassembled WGS sequence"/>
</dbReference>
<dbReference type="InterPro" id="IPR011333">
    <property type="entry name" value="SKP1/BTB/POZ_sf"/>
</dbReference>
<feature type="domain" description="BTB" evidence="1">
    <location>
        <begin position="18"/>
        <end position="124"/>
    </location>
</feature>
<dbReference type="OrthoDB" id="6225202at2759"/>
<name>A0A0R3VYH1_TAEAS</name>
<reference evidence="2 3" key="2">
    <citation type="submission" date="2018-11" db="EMBL/GenBank/DDBJ databases">
        <authorList>
            <consortium name="Pathogen Informatics"/>
        </authorList>
    </citation>
    <scope>NUCLEOTIDE SEQUENCE [LARGE SCALE GENOMIC DNA]</scope>
</reference>
<dbReference type="Gene3D" id="3.30.710.10">
    <property type="entry name" value="Potassium Channel Kv1.1, Chain A"/>
    <property type="match status" value="1"/>
</dbReference>
<protein>
    <submittedName>
        <fullName evidence="4">BTB domain-containing protein</fullName>
    </submittedName>
</protein>
<dbReference type="Pfam" id="PF00651">
    <property type="entry name" value="BTB"/>
    <property type="match status" value="1"/>
</dbReference>
<accession>A0A0R3VYH1</accession>
<sequence>MDKALCDFLSNMQSRLFDFYKEGKLTDVTWIVGAESGEEECVDAHSSICALSSRLKELMLAHSKGQLKKNRIRIPPSLTSSSSELRSLLHLAYTGSFEEGRSLDEYFRLCELFDMPLGIDACLRGLNNLLTGLLLRPSVDNEAQNGLREFFVHYLDNPKMKSVHRVMLDFFRMYPLIFDTELCLSKVSIEWVMELLERGELWMQHPDGFVYFGEKYMSKVTQFVERLCMAHNTEPMEVKPAKKDSMFAPLHVSTFISPTFGYHATYAPNYNYSELEGEHRTHDNYPPNEWKIAAFTGYITRNWDGRHVLAGLDVTYRNLETGTEETVEWGHHNEEHYTVQTVFVPKDDIITGFEVNHGWLIDHITFTTRGGVRLNQLGSSDGGSRTVFDVSSFSSGIMREWTDGERTERSDRDDVVVSLHGISYREISSHRQILWNQVVFHFASIDRSLVEALNLERGPIVHRILKNKQILV</sequence>
<dbReference type="InterPro" id="IPR000210">
    <property type="entry name" value="BTB/POZ_dom"/>
</dbReference>
<proteinExistence type="predicted"/>
<dbReference type="WBParaSite" id="TASK_0000246501-mRNA-1">
    <property type="protein sequence ID" value="TASK_0000246501-mRNA-1"/>
    <property type="gene ID" value="TASK_0000246501"/>
</dbReference>
<gene>
    <name evidence="2" type="ORF">TASK_LOCUS2466</name>
</gene>
<keyword evidence="3" id="KW-1185">Reference proteome</keyword>
<evidence type="ECO:0000259" key="1">
    <source>
        <dbReference type="Pfam" id="PF00651"/>
    </source>
</evidence>